<evidence type="ECO:0000313" key="2">
    <source>
        <dbReference type="Proteomes" id="UP000188613"/>
    </source>
</evidence>
<dbReference type="InterPro" id="IPR037208">
    <property type="entry name" value="Spo0E-like_sf"/>
</dbReference>
<evidence type="ECO:0000313" key="1">
    <source>
        <dbReference type="EMBL" id="OMP66170.1"/>
    </source>
</evidence>
<dbReference type="STRING" id="1714355.BTO28_13700"/>
<dbReference type="Gene3D" id="4.10.280.10">
    <property type="entry name" value="Helix-loop-helix DNA-binding domain"/>
    <property type="match status" value="1"/>
</dbReference>
<protein>
    <recommendedName>
        <fullName evidence="3">Spo0E family sporulation regulatory protein-aspartic acid phosphatase</fullName>
    </recommendedName>
</protein>
<gene>
    <name evidence="1" type="ORF">BTO28_13700</name>
</gene>
<dbReference type="Proteomes" id="UP000188613">
    <property type="component" value="Unassembled WGS sequence"/>
</dbReference>
<proteinExistence type="predicted"/>
<dbReference type="GO" id="GO:0046983">
    <property type="term" value="F:protein dimerization activity"/>
    <property type="evidence" value="ECO:0007669"/>
    <property type="project" value="InterPro"/>
</dbReference>
<dbReference type="InterPro" id="IPR018540">
    <property type="entry name" value="Spo0E-like"/>
</dbReference>
<dbReference type="SUPFAM" id="SSF140500">
    <property type="entry name" value="BAS1536-like"/>
    <property type="match status" value="1"/>
</dbReference>
<keyword evidence="2" id="KW-1185">Reference proteome</keyword>
<evidence type="ECO:0008006" key="3">
    <source>
        <dbReference type="Google" id="ProtNLM"/>
    </source>
</evidence>
<dbReference type="OrthoDB" id="1684520at2"/>
<comment type="caution">
    <text evidence="1">The sequence shown here is derived from an EMBL/GenBank/DDBJ whole genome shotgun (WGS) entry which is preliminary data.</text>
</comment>
<name>A0A1V2A5G4_9BACI</name>
<sequence length="56" mass="6521">MEQGHQDINRLYSQINDLRELMISTGMKKGLDSAETLKYSQELDKLIIKVQLQNQN</sequence>
<dbReference type="GO" id="GO:0043937">
    <property type="term" value="P:regulation of sporulation"/>
    <property type="evidence" value="ECO:0007669"/>
    <property type="project" value="InterPro"/>
</dbReference>
<dbReference type="AlphaFoldDB" id="A0A1V2A5G4"/>
<dbReference type="Pfam" id="PF09388">
    <property type="entry name" value="SpoOE-like"/>
    <property type="match status" value="1"/>
</dbReference>
<organism evidence="1 2">
    <name type="scientific">Domibacillus epiphyticus</name>
    <dbReference type="NCBI Taxonomy" id="1714355"/>
    <lineage>
        <taxon>Bacteria</taxon>
        <taxon>Bacillati</taxon>
        <taxon>Bacillota</taxon>
        <taxon>Bacilli</taxon>
        <taxon>Bacillales</taxon>
        <taxon>Bacillaceae</taxon>
        <taxon>Domibacillus</taxon>
    </lineage>
</organism>
<dbReference type="InterPro" id="IPR036638">
    <property type="entry name" value="HLH_DNA-bd_sf"/>
</dbReference>
<accession>A0A1V2A5G4</accession>
<dbReference type="EMBL" id="MSFI01000024">
    <property type="protein sequence ID" value="OMP66170.1"/>
    <property type="molecule type" value="Genomic_DNA"/>
</dbReference>
<reference evidence="1 2" key="1">
    <citation type="submission" date="2016-12" db="EMBL/GenBank/DDBJ databases">
        <title>Domibacillus sp. SAB 38T whole genome sequencing.</title>
        <authorList>
            <person name="Verma A."/>
            <person name="Ojha A.K."/>
            <person name="Krishnamurthi S."/>
        </authorList>
    </citation>
    <scope>NUCLEOTIDE SEQUENCE [LARGE SCALE GENOMIC DNA]</scope>
    <source>
        <strain evidence="1 2">SAB 38</strain>
    </source>
</reference>
<dbReference type="RefSeq" id="WP_076767222.1">
    <property type="nucleotide sequence ID" value="NZ_MSFI01000024.1"/>
</dbReference>